<dbReference type="GO" id="GO:0009252">
    <property type="term" value="P:peptidoglycan biosynthetic process"/>
    <property type="evidence" value="ECO:0007669"/>
    <property type="project" value="UniProtKB-UniRule"/>
</dbReference>
<evidence type="ECO:0000256" key="7">
    <source>
        <dbReference type="HAMAP-Rule" id="MF_00258"/>
    </source>
</evidence>
<keyword evidence="5 7" id="KW-0413">Isomerase</keyword>
<dbReference type="PANTHER" id="PTHR21198:SF3">
    <property type="entry name" value="GLUTAMATE RACEMASE"/>
    <property type="match status" value="1"/>
</dbReference>
<dbReference type="InterPro" id="IPR004391">
    <property type="entry name" value="Glu_race"/>
</dbReference>
<dbReference type="RefSeq" id="WP_022356548.1">
    <property type="nucleotide sequence ID" value="NZ_CALHAA010000033.1"/>
</dbReference>
<dbReference type="PROSITE" id="PS00923">
    <property type="entry name" value="ASP_GLU_RACEMASE_1"/>
    <property type="match status" value="1"/>
</dbReference>
<dbReference type="Pfam" id="PF01177">
    <property type="entry name" value="Asp_Glu_race"/>
    <property type="match status" value="1"/>
</dbReference>
<gene>
    <name evidence="7" type="primary">murI</name>
    <name evidence="8" type="ORF">B5F14_01265</name>
</gene>
<evidence type="ECO:0000313" key="9">
    <source>
        <dbReference type="Proteomes" id="UP000195447"/>
    </source>
</evidence>
<name>A0A1Y4M147_9FIRM</name>
<dbReference type="InterPro" id="IPR015942">
    <property type="entry name" value="Asp/Glu/hydantoin_racemase"/>
</dbReference>
<dbReference type="EMBL" id="NFKM01000002">
    <property type="protein sequence ID" value="OUP61609.1"/>
    <property type="molecule type" value="Genomic_DNA"/>
</dbReference>
<comment type="similarity">
    <text evidence="7">Belongs to the aspartate/glutamate racemases family.</text>
</comment>
<dbReference type="NCBIfam" id="TIGR00067">
    <property type="entry name" value="glut_race"/>
    <property type="match status" value="1"/>
</dbReference>
<dbReference type="SUPFAM" id="SSF53681">
    <property type="entry name" value="Aspartate/glutamate racemase"/>
    <property type="match status" value="2"/>
</dbReference>
<reference evidence="9" key="1">
    <citation type="submission" date="2017-04" db="EMBL/GenBank/DDBJ databases">
        <title>Function of individual gut microbiota members based on whole genome sequencing of pure cultures obtained from chicken caecum.</title>
        <authorList>
            <person name="Medvecky M."/>
            <person name="Cejkova D."/>
            <person name="Polansky O."/>
            <person name="Karasova D."/>
            <person name="Kubasova T."/>
            <person name="Cizek A."/>
            <person name="Rychlik I."/>
        </authorList>
    </citation>
    <scope>NUCLEOTIDE SEQUENCE [LARGE SCALE GENOMIC DNA]</scope>
    <source>
        <strain evidence="9">An178</strain>
    </source>
</reference>
<dbReference type="GO" id="GO:0008881">
    <property type="term" value="F:glutamate racemase activity"/>
    <property type="evidence" value="ECO:0007669"/>
    <property type="project" value="UniProtKB-UniRule"/>
</dbReference>
<dbReference type="Gene3D" id="3.40.50.1860">
    <property type="match status" value="2"/>
</dbReference>
<evidence type="ECO:0000256" key="3">
    <source>
        <dbReference type="ARBA" id="ARBA00022960"/>
    </source>
</evidence>
<evidence type="ECO:0000313" key="8">
    <source>
        <dbReference type="EMBL" id="OUP61609.1"/>
    </source>
</evidence>
<dbReference type="GO" id="GO:0008360">
    <property type="term" value="P:regulation of cell shape"/>
    <property type="evidence" value="ECO:0007669"/>
    <property type="project" value="UniProtKB-KW"/>
</dbReference>
<feature type="binding site" evidence="7">
    <location>
        <begin position="186"/>
        <end position="187"/>
    </location>
    <ligand>
        <name>substrate</name>
    </ligand>
</feature>
<evidence type="ECO:0000256" key="5">
    <source>
        <dbReference type="ARBA" id="ARBA00023235"/>
    </source>
</evidence>
<dbReference type="InterPro" id="IPR018187">
    <property type="entry name" value="Asp/Glu_racemase_AS_1"/>
</dbReference>
<comment type="caution">
    <text evidence="8">The sequence shown here is derived from an EMBL/GenBank/DDBJ whole genome shotgun (WGS) entry which is preliminary data.</text>
</comment>
<dbReference type="UniPathway" id="UPA00219"/>
<keyword evidence="4 7" id="KW-0573">Peptidoglycan synthesis</keyword>
<keyword evidence="9" id="KW-1185">Reference proteome</keyword>
<feature type="binding site" evidence="7">
    <location>
        <begin position="43"/>
        <end position="44"/>
    </location>
    <ligand>
        <name>substrate</name>
    </ligand>
</feature>
<dbReference type="GeneID" id="79876394"/>
<comment type="catalytic activity">
    <reaction evidence="1 7">
        <text>L-glutamate = D-glutamate</text>
        <dbReference type="Rhea" id="RHEA:12813"/>
        <dbReference type="ChEBI" id="CHEBI:29985"/>
        <dbReference type="ChEBI" id="CHEBI:29986"/>
        <dbReference type="EC" id="5.1.1.3"/>
    </reaction>
</comment>
<dbReference type="Proteomes" id="UP000195447">
    <property type="component" value="Unassembled WGS sequence"/>
</dbReference>
<comment type="function">
    <text evidence="7">Provides the (R)-glutamate required for cell wall biosynthesis.</text>
</comment>
<comment type="pathway">
    <text evidence="7">Cell wall biogenesis; peptidoglycan biosynthesis.</text>
</comment>
<organism evidence="8 9">
    <name type="scientific">Faecalitalea cylindroides</name>
    <dbReference type="NCBI Taxonomy" id="39483"/>
    <lineage>
        <taxon>Bacteria</taxon>
        <taxon>Bacillati</taxon>
        <taxon>Bacillota</taxon>
        <taxon>Erysipelotrichia</taxon>
        <taxon>Erysipelotrichales</taxon>
        <taxon>Erysipelotrichaceae</taxon>
        <taxon>Faecalitalea</taxon>
    </lineage>
</organism>
<evidence type="ECO:0000256" key="1">
    <source>
        <dbReference type="ARBA" id="ARBA00001602"/>
    </source>
</evidence>
<dbReference type="GO" id="GO:0071555">
    <property type="term" value="P:cell wall organization"/>
    <property type="evidence" value="ECO:0007669"/>
    <property type="project" value="UniProtKB-KW"/>
</dbReference>
<dbReference type="AlphaFoldDB" id="A0A1Y4M147"/>
<evidence type="ECO:0000256" key="4">
    <source>
        <dbReference type="ARBA" id="ARBA00022984"/>
    </source>
</evidence>
<proteinExistence type="inferred from homology"/>
<feature type="active site" description="Proton donor/acceptor" evidence="7">
    <location>
        <position position="185"/>
    </location>
</feature>
<dbReference type="FunFam" id="3.40.50.1860:FF:000001">
    <property type="entry name" value="Glutamate racemase"/>
    <property type="match status" value="1"/>
</dbReference>
<evidence type="ECO:0000256" key="6">
    <source>
        <dbReference type="ARBA" id="ARBA00023316"/>
    </source>
</evidence>
<feature type="binding site" evidence="7">
    <location>
        <begin position="75"/>
        <end position="76"/>
    </location>
    <ligand>
        <name>substrate</name>
    </ligand>
</feature>
<feature type="binding site" evidence="7">
    <location>
        <begin position="11"/>
        <end position="12"/>
    </location>
    <ligand>
        <name>substrate</name>
    </ligand>
</feature>
<keyword evidence="6 7" id="KW-0961">Cell wall biogenesis/degradation</keyword>
<accession>A0A1Y4M147</accession>
<dbReference type="HAMAP" id="MF_00258">
    <property type="entry name" value="Glu_racemase"/>
    <property type="match status" value="1"/>
</dbReference>
<protein>
    <recommendedName>
        <fullName evidence="2 7">Glutamate racemase</fullName>
        <ecNumber evidence="2 7">5.1.1.3</ecNumber>
    </recommendedName>
</protein>
<sequence>MDFSSKIGVFDSGLGGISVLHTIHDLMPKEDLIYFGDSLHNPYGTKSKEEITERCIEICDFFMAQDVKAIVIACNTATSACVNLLRDKYPIDIIGMEPALKVACEKGEHQKIAVWATNLTLKEKKFARLMERFEDEHTIYKIPCPKLVELVETEKLQNTDLVYAALHEYLHQTQGEEIDSIVLGCTHFVFYKERLQDMLPSSIQLIDGNYGTAHHLKDILTHKNLLNDSTGTIEWHNTDADKINLSKRLLKQLEGTL</sequence>
<evidence type="ECO:0000256" key="2">
    <source>
        <dbReference type="ARBA" id="ARBA00013090"/>
    </source>
</evidence>
<feature type="active site" description="Proton donor/acceptor" evidence="7">
    <location>
        <position position="74"/>
    </location>
</feature>
<dbReference type="PANTHER" id="PTHR21198">
    <property type="entry name" value="GLUTAMATE RACEMASE"/>
    <property type="match status" value="1"/>
</dbReference>
<dbReference type="InterPro" id="IPR001920">
    <property type="entry name" value="Asp/Glu_race"/>
</dbReference>
<keyword evidence="3 7" id="KW-0133">Cell shape</keyword>
<dbReference type="EC" id="5.1.1.3" evidence="2 7"/>